<evidence type="ECO:0000313" key="6">
    <source>
        <dbReference type="Proteomes" id="UP001151760"/>
    </source>
</evidence>
<keyword evidence="6" id="KW-1185">Reference proteome</keyword>
<comment type="caution">
    <text evidence="5">The sequence shown here is derived from an EMBL/GenBank/DDBJ whole genome shotgun (WGS) entry which is preliminary data.</text>
</comment>
<feature type="region of interest" description="Disordered" evidence="2">
    <location>
        <begin position="64"/>
        <end position="115"/>
    </location>
</feature>
<organism evidence="5 6">
    <name type="scientific">Tanacetum coccineum</name>
    <dbReference type="NCBI Taxonomy" id="301880"/>
    <lineage>
        <taxon>Eukaryota</taxon>
        <taxon>Viridiplantae</taxon>
        <taxon>Streptophyta</taxon>
        <taxon>Embryophyta</taxon>
        <taxon>Tracheophyta</taxon>
        <taxon>Spermatophyta</taxon>
        <taxon>Magnoliopsida</taxon>
        <taxon>eudicotyledons</taxon>
        <taxon>Gunneridae</taxon>
        <taxon>Pentapetalae</taxon>
        <taxon>asterids</taxon>
        <taxon>campanulids</taxon>
        <taxon>Asterales</taxon>
        <taxon>Asteraceae</taxon>
        <taxon>Asteroideae</taxon>
        <taxon>Anthemideae</taxon>
        <taxon>Anthemidinae</taxon>
        <taxon>Tanacetum</taxon>
    </lineage>
</organism>
<evidence type="ECO:0000256" key="3">
    <source>
        <dbReference type="SAM" id="Phobius"/>
    </source>
</evidence>
<evidence type="ECO:0000313" key="5">
    <source>
        <dbReference type="EMBL" id="GJT54601.1"/>
    </source>
</evidence>
<feature type="transmembrane region" description="Helical" evidence="3">
    <location>
        <begin position="623"/>
        <end position="644"/>
    </location>
</feature>
<keyword evidence="3" id="KW-0472">Membrane</keyword>
<dbReference type="InterPro" id="IPR026961">
    <property type="entry name" value="PGG_dom"/>
</dbReference>
<keyword evidence="3" id="KW-0812">Transmembrane</keyword>
<feature type="compositionally biased region" description="Basic and acidic residues" evidence="2">
    <location>
        <begin position="64"/>
        <end position="79"/>
    </location>
</feature>
<dbReference type="SMART" id="SM00248">
    <property type="entry name" value="ANK"/>
    <property type="match status" value="4"/>
</dbReference>
<feature type="compositionally biased region" description="Basic and acidic residues" evidence="2">
    <location>
        <begin position="764"/>
        <end position="775"/>
    </location>
</feature>
<dbReference type="EMBL" id="BQNB010016686">
    <property type="protein sequence ID" value="GJT54601.1"/>
    <property type="molecule type" value="Genomic_DNA"/>
</dbReference>
<dbReference type="InterPro" id="IPR002110">
    <property type="entry name" value="Ankyrin_rpt"/>
</dbReference>
<evidence type="ECO:0000256" key="1">
    <source>
        <dbReference type="PROSITE-ProRule" id="PRU00023"/>
    </source>
</evidence>
<reference evidence="5" key="2">
    <citation type="submission" date="2022-01" db="EMBL/GenBank/DDBJ databases">
        <authorList>
            <person name="Yamashiro T."/>
            <person name="Shiraishi A."/>
            <person name="Satake H."/>
            <person name="Nakayama K."/>
        </authorList>
    </citation>
    <scope>NUCLEOTIDE SEQUENCE</scope>
</reference>
<feature type="transmembrane region" description="Helical" evidence="3">
    <location>
        <begin position="581"/>
        <end position="603"/>
    </location>
</feature>
<accession>A0ABQ5EU81</accession>
<dbReference type="PANTHER" id="PTHR24177">
    <property type="entry name" value="CASKIN"/>
    <property type="match status" value="1"/>
</dbReference>
<evidence type="ECO:0000256" key="2">
    <source>
        <dbReference type="SAM" id="MobiDB-lite"/>
    </source>
</evidence>
<dbReference type="SUPFAM" id="SSF48403">
    <property type="entry name" value="Ankyrin repeat"/>
    <property type="match status" value="1"/>
</dbReference>
<keyword evidence="1" id="KW-0040">ANK repeat</keyword>
<protein>
    <submittedName>
        <fullName evidence="5">Ankyrin repeat-containing domain, PGG domain protein</fullName>
    </submittedName>
</protein>
<dbReference type="PANTHER" id="PTHR24177:SF472">
    <property type="entry name" value="PGG DOMAIN-CONTAINING PROTEIN"/>
    <property type="match status" value="1"/>
</dbReference>
<dbReference type="Pfam" id="PF13962">
    <property type="entry name" value="PGG"/>
    <property type="match status" value="1"/>
</dbReference>
<gene>
    <name evidence="5" type="ORF">Tco_0989655</name>
</gene>
<sequence>MKEDEAIDTFTARLTTLIIASIEEYSDLDKMSVEEAIGRLKTFEERIKVKKGRAFEDQDKLLFAKHNDNGQRHHYDNQGRGRYIPPHNRNHDQNRQHGKEENSKDEKHRTLEEDLKPTLLMASTSVNKTQRKSSKDTPTNKSIWFAKDYDHEDSQFGEIILEEDKEGHDQEHDKLTPITADWKAAKKILHKKPDLILSNITENGETSLHVAASAKRTKQVAEFVLNLVAMMEMAELELQNKSGNTTLCLAAIAGNLETVDIMVNKNKTLLRIPGSEGMMPLYMASSFGHYDVVKYLFEKSNGLRDDDGWDAKNRAWLLHKCVEGDMFDIALRIVNDHKELASVGEVLRIMATKPDAFVENSSNILRKTINWVYAFVCPKKGHPKMDTEVLELLRIIWEDIVRKPKNRRPVDEIKKDDGLLLDTMFIAAEMGNTTFIVELIRQYPHLIRNVNHNNQTIFHVAVEHRHEGMYNLLYERSSYEDLIKQDVNGNNVLHLVAKSAKRKRLQDVSGVAFQMQRDLLWFREVESMIPPYYRKRKNKDGLTPHELFPKEHKDLVTKAFTVPGGYNQTNGITIFKSEATFMVFVVADAISLFSSAASIMMFLSILMSRYAERDFLQSLPRKLMLGLATLFLSITTMTIAFSVWRRFGYQRGDKEVLEDSVSKCGDGGACKVVGWLLDDMVVRSWRRVVISAKKEAPVNYLTNPSDERSTLRPADVLVFGRVERKHACVDLTGVSPLVGAKEREDTSEKLLFTRLGNDRKDECNDGMMDERDRYSGHQKRRGRFAVTVGSNH</sequence>
<evidence type="ECO:0000259" key="4">
    <source>
        <dbReference type="Pfam" id="PF13962"/>
    </source>
</evidence>
<keyword evidence="3" id="KW-1133">Transmembrane helix</keyword>
<name>A0ABQ5EU81_9ASTR</name>
<feature type="region of interest" description="Disordered" evidence="2">
    <location>
        <begin position="764"/>
        <end position="792"/>
    </location>
</feature>
<dbReference type="Gene3D" id="1.25.40.20">
    <property type="entry name" value="Ankyrin repeat-containing domain"/>
    <property type="match status" value="2"/>
</dbReference>
<dbReference type="Pfam" id="PF12796">
    <property type="entry name" value="Ank_2"/>
    <property type="match status" value="1"/>
</dbReference>
<dbReference type="Proteomes" id="UP001151760">
    <property type="component" value="Unassembled WGS sequence"/>
</dbReference>
<reference evidence="5" key="1">
    <citation type="journal article" date="2022" name="Int. J. Mol. Sci.">
        <title>Draft Genome of Tanacetum Coccineum: Genomic Comparison of Closely Related Tanacetum-Family Plants.</title>
        <authorList>
            <person name="Yamashiro T."/>
            <person name="Shiraishi A."/>
            <person name="Nakayama K."/>
            <person name="Satake H."/>
        </authorList>
    </citation>
    <scope>NUCLEOTIDE SEQUENCE</scope>
</reference>
<dbReference type="InterPro" id="IPR036770">
    <property type="entry name" value="Ankyrin_rpt-contain_sf"/>
</dbReference>
<dbReference type="PROSITE" id="PS50088">
    <property type="entry name" value="ANK_REPEAT"/>
    <property type="match status" value="1"/>
</dbReference>
<feature type="compositionally biased region" description="Basic and acidic residues" evidence="2">
    <location>
        <begin position="89"/>
        <end position="115"/>
    </location>
</feature>
<proteinExistence type="predicted"/>
<feature type="domain" description="PGG" evidence="4">
    <location>
        <begin position="559"/>
        <end position="642"/>
    </location>
</feature>
<feature type="repeat" description="ANK" evidence="1">
    <location>
        <begin position="276"/>
        <end position="308"/>
    </location>
</feature>
<dbReference type="PROSITE" id="PS50297">
    <property type="entry name" value="ANK_REP_REGION"/>
    <property type="match status" value="1"/>
</dbReference>